<protein>
    <submittedName>
        <fullName evidence="3">EndoU domain-containing protein</fullName>
    </submittedName>
</protein>
<comment type="caution">
    <text evidence="3">The sequence shown here is derived from an EMBL/GenBank/DDBJ whole genome shotgun (WGS) entry which is preliminary data.</text>
</comment>
<dbReference type="EMBL" id="JBHTNZ010000109">
    <property type="protein sequence ID" value="MFD1464262.1"/>
    <property type="molecule type" value="Genomic_DNA"/>
</dbReference>
<proteinExistence type="predicted"/>
<dbReference type="Pfam" id="PF14436">
    <property type="entry name" value="EndoU_bacteria"/>
    <property type="match status" value="1"/>
</dbReference>
<feature type="non-terminal residue" evidence="3">
    <location>
        <position position="1"/>
    </location>
</feature>
<reference evidence="4" key="1">
    <citation type="journal article" date="2019" name="Int. J. Syst. Evol. Microbiol.">
        <title>The Global Catalogue of Microorganisms (GCM) 10K type strain sequencing project: providing services to taxonomists for standard genome sequencing and annotation.</title>
        <authorList>
            <consortium name="The Broad Institute Genomics Platform"/>
            <consortium name="The Broad Institute Genome Sequencing Center for Infectious Disease"/>
            <person name="Wu L."/>
            <person name="Ma J."/>
        </authorList>
    </citation>
    <scope>NUCLEOTIDE SEQUENCE [LARGE SCALE GENOMIC DNA]</scope>
    <source>
        <strain evidence="4">CCM 9147</strain>
    </source>
</reference>
<dbReference type="RefSeq" id="WP_377571068.1">
    <property type="nucleotide sequence ID" value="NZ_JBHTNZ010000109.1"/>
</dbReference>
<evidence type="ECO:0000256" key="1">
    <source>
        <dbReference type="SAM" id="MobiDB-lite"/>
    </source>
</evidence>
<organism evidence="3 4">
    <name type="scientific">Paenibacillus farraposensis</name>
    <dbReference type="NCBI Taxonomy" id="2807095"/>
    <lineage>
        <taxon>Bacteria</taxon>
        <taxon>Bacillati</taxon>
        <taxon>Bacillota</taxon>
        <taxon>Bacilli</taxon>
        <taxon>Bacillales</taxon>
        <taxon>Paenibacillaceae</taxon>
        <taxon>Paenibacillus</taxon>
    </lineage>
</organism>
<evidence type="ECO:0000313" key="3">
    <source>
        <dbReference type="EMBL" id="MFD1464262.1"/>
    </source>
</evidence>
<dbReference type="InterPro" id="IPR029501">
    <property type="entry name" value="EndoU_bac"/>
</dbReference>
<gene>
    <name evidence="3" type="ORF">ACFQ5D_23725</name>
</gene>
<name>A0ABW4DJS1_9BACL</name>
<evidence type="ECO:0000313" key="4">
    <source>
        <dbReference type="Proteomes" id="UP001597340"/>
    </source>
</evidence>
<accession>A0ABW4DJS1</accession>
<keyword evidence="4" id="KW-1185">Reference proteome</keyword>
<sequence length="181" mass="19413">EIEARENIATQTPESKGYKPQPNERTTAEGTGKASESYLTPEMEQKILGGERIPGKNGLRGGHSPNVVNDANPNYAVEVLRENPDGTKFVQFYHQFPDGTLAKLKKSTVFPDSWSDKKIISSIKKISDTPAVGSRTSDGGTTTLHSGTVDGVEIDVIKEGNNITAGYPVGGKPTPGFEPIN</sequence>
<feature type="region of interest" description="Disordered" evidence="1">
    <location>
        <begin position="1"/>
        <end position="40"/>
    </location>
</feature>
<evidence type="ECO:0000259" key="2">
    <source>
        <dbReference type="Pfam" id="PF14436"/>
    </source>
</evidence>
<feature type="domain" description="Bacterial EndoU nuclease" evidence="2">
    <location>
        <begin position="42"/>
        <end position="169"/>
    </location>
</feature>
<dbReference type="Proteomes" id="UP001597340">
    <property type="component" value="Unassembled WGS sequence"/>
</dbReference>